<keyword evidence="3" id="KW-0804">Transcription</keyword>
<dbReference type="EMBL" id="MWQY01000002">
    <property type="protein sequence ID" value="ORC37970.1"/>
    <property type="molecule type" value="Genomic_DNA"/>
</dbReference>
<dbReference type="InterPro" id="IPR000524">
    <property type="entry name" value="Tscrpt_reg_HTH_GntR"/>
</dbReference>
<dbReference type="InterPro" id="IPR011711">
    <property type="entry name" value="GntR_C"/>
</dbReference>
<keyword evidence="1" id="KW-0805">Transcription regulation</keyword>
<dbReference type="GO" id="GO:0003677">
    <property type="term" value="F:DNA binding"/>
    <property type="evidence" value="ECO:0007669"/>
    <property type="project" value="UniProtKB-KW"/>
</dbReference>
<accession>A0A1Y1S3P1</accession>
<evidence type="ECO:0000256" key="1">
    <source>
        <dbReference type="ARBA" id="ARBA00023015"/>
    </source>
</evidence>
<dbReference type="InterPro" id="IPR008920">
    <property type="entry name" value="TF_FadR/GntR_C"/>
</dbReference>
<feature type="domain" description="HTH gntR-type" evidence="4">
    <location>
        <begin position="12"/>
        <end position="80"/>
    </location>
</feature>
<dbReference type="Pfam" id="PF07729">
    <property type="entry name" value="FCD"/>
    <property type="match status" value="1"/>
</dbReference>
<dbReference type="Pfam" id="PF00392">
    <property type="entry name" value="GntR"/>
    <property type="match status" value="1"/>
</dbReference>
<dbReference type="Gene3D" id="1.10.10.10">
    <property type="entry name" value="Winged helix-like DNA-binding domain superfamily/Winged helix DNA-binding domain"/>
    <property type="match status" value="1"/>
</dbReference>
<dbReference type="SMART" id="SM00895">
    <property type="entry name" value="FCD"/>
    <property type="match status" value="1"/>
</dbReference>
<dbReference type="CDD" id="cd07377">
    <property type="entry name" value="WHTH_GntR"/>
    <property type="match status" value="1"/>
</dbReference>
<comment type="caution">
    <text evidence="5">The sequence shown here is derived from an EMBL/GenBank/DDBJ whole genome shotgun (WGS) entry which is preliminary data.</text>
</comment>
<dbReference type="InterPro" id="IPR036390">
    <property type="entry name" value="WH_DNA-bd_sf"/>
</dbReference>
<protein>
    <recommendedName>
        <fullName evidence="4">HTH gntR-type domain-containing protein</fullName>
    </recommendedName>
</protein>
<dbReference type="Proteomes" id="UP000192343">
    <property type="component" value="Unassembled WGS sequence"/>
</dbReference>
<keyword evidence="2" id="KW-0238">DNA-binding</keyword>
<gene>
    <name evidence="5" type="ORF">B4O97_02945</name>
</gene>
<dbReference type="SUPFAM" id="SSF46785">
    <property type="entry name" value="Winged helix' DNA-binding domain"/>
    <property type="match status" value="1"/>
</dbReference>
<evidence type="ECO:0000256" key="3">
    <source>
        <dbReference type="ARBA" id="ARBA00023163"/>
    </source>
</evidence>
<evidence type="ECO:0000259" key="4">
    <source>
        <dbReference type="PROSITE" id="PS50949"/>
    </source>
</evidence>
<dbReference type="PRINTS" id="PR00035">
    <property type="entry name" value="HTHGNTR"/>
</dbReference>
<evidence type="ECO:0000313" key="6">
    <source>
        <dbReference type="Proteomes" id="UP000192343"/>
    </source>
</evidence>
<organism evidence="5 6">
    <name type="scientific">Marispirochaeta aestuarii</name>
    <dbReference type="NCBI Taxonomy" id="1963862"/>
    <lineage>
        <taxon>Bacteria</taxon>
        <taxon>Pseudomonadati</taxon>
        <taxon>Spirochaetota</taxon>
        <taxon>Spirochaetia</taxon>
        <taxon>Spirochaetales</taxon>
        <taxon>Spirochaetaceae</taxon>
        <taxon>Marispirochaeta</taxon>
    </lineage>
</organism>
<dbReference type="PANTHER" id="PTHR43537">
    <property type="entry name" value="TRANSCRIPTIONAL REGULATOR, GNTR FAMILY"/>
    <property type="match status" value="1"/>
</dbReference>
<dbReference type="AlphaFoldDB" id="A0A1Y1S3P1"/>
<keyword evidence="6" id="KW-1185">Reference proteome</keyword>
<dbReference type="SMART" id="SM00345">
    <property type="entry name" value="HTH_GNTR"/>
    <property type="match status" value="1"/>
</dbReference>
<dbReference type="InterPro" id="IPR036388">
    <property type="entry name" value="WH-like_DNA-bd_sf"/>
</dbReference>
<dbReference type="STRING" id="1963862.B4O97_02945"/>
<sequence length="237" mass="26713">MNKVTVQRVRRERVSAQVFQQLKARLIEGVWQAGEKLPSEGELSELFGVSRVSVREALHRLATLGLLETRHGEGSFVCSASSDCYINNLLPALVLDRTSIYDVLEYRQTMEKGIVALVVEKATKADIAILDSYYQKMVECKENSTEFAHADLDFHLALAGATKNQVFFKVNSIIKDILCASMENIVSLLGPQDGLDFHKRILDAIKKRDSQTAQALMEEHVTRTIVRLREEKRFTGD</sequence>
<reference evidence="5 6" key="1">
    <citation type="submission" date="2017-03" db="EMBL/GenBank/DDBJ databases">
        <title>Draft Genome sequence of Marispirochaeta sp. strain JC444.</title>
        <authorList>
            <person name="Shivani Y."/>
            <person name="Subhash Y."/>
            <person name="Sasikala C."/>
            <person name="Ramana C."/>
        </authorList>
    </citation>
    <scope>NUCLEOTIDE SEQUENCE [LARGE SCALE GENOMIC DNA]</scope>
    <source>
        <strain evidence="5 6">JC444</strain>
    </source>
</reference>
<dbReference type="Gene3D" id="1.20.120.530">
    <property type="entry name" value="GntR ligand-binding domain-like"/>
    <property type="match status" value="1"/>
</dbReference>
<dbReference type="GO" id="GO:0003700">
    <property type="term" value="F:DNA-binding transcription factor activity"/>
    <property type="evidence" value="ECO:0007669"/>
    <property type="project" value="InterPro"/>
</dbReference>
<evidence type="ECO:0000256" key="2">
    <source>
        <dbReference type="ARBA" id="ARBA00023125"/>
    </source>
</evidence>
<evidence type="ECO:0000313" key="5">
    <source>
        <dbReference type="EMBL" id="ORC37970.1"/>
    </source>
</evidence>
<dbReference type="PROSITE" id="PS50949">
    <property type="entry name" value="HTH_GNTR"/>
    <property type="match status" value="1"/>
</dbReference>
<dbReference type="PANTHER" id="PTHR43537:SF5">
    <property type="entry name" value="UXU OPERON TRANSCRIPTIONAL REGULATOR"/>
    <property type="match status" value="1"/>
</dbReference>
<proteinExistence type="predicted"/>
<dbReference type="OrthoDB" id="369590at2"/>
<dbReference type="SUPFAM" id="SSF48008">
    <property type="entry name" value="GntR ligand-binding domain-like"/>
    <property type="match status" value="1"/>
</dbReference>
<name>A0A1Y1S3P1_9SPIO</name>
<dbReference type="RefSeq" id="WP_083048153.1">
    <property type="nucleotide sequence ID" value="NZ_CAXXQO010000003.1"/>
</dbReference>